<evidence type="ECO:0000256" key="6">
    <source>
        <dbReference type="ARBA" id="ARBA00023244"/>
    </source>
</evidence>
<feature type="binding site" evidence="8 10">
    <location>
        <begin position="49"/>
        <end position="52"/>
    </location>
    <ligand>
        <name>substrate</name>
    </ligand>
</feature>
<comment type="caution">
    <text evidence="17">The sequence shown here is derived from an EMBL/GenBank/DDBJ whole genome shotgun (WGS) entry which is preliminary data.</text>
</comment>
<comment type="domain">
    <text evidence="8">Possesses an unusual extended V-shaped dimeric structure with each monomer consisting of three distinct domains arranged along a curved 'spinal' alpha-helix. The N-terminal catalytic domain specifically recognizes the glutamate moiety of the substrate. The second domain is the NADPH-binding domain, and the third C-terminal domain is responsible for dimerization.</text>
</comment>
<dbReference type="Gene3D" id="3.40.50.720">
    <property type="entry name" value="NAD(P)-binding Rossmann-like Domain"/>
    <property type="match status" value="1"/>
</dbReference>
<comment type="catalytic activity">
    <reaction evidence="7 8 13">
        <text>(S)-4-amino-5-oxopentanoate + tRNA(Glu) + NADP(+) = L-glutamyl-tRNA(Glu) + NADPH + H(+)</text>
        <dbReference type="Rhea" id="RHEA:12344"/>
        <dbReference type="Rhea" id="RHEA-COMP:9663"/>
        <dbReference type="Rhea" id="RHEA-COMP:9680"/>
        <dbReference type="ChEBI" id="CHEBI:15378"/>
        <dbReference type="ChEBI" id="CHEBI:57501"/>
        <dbReference type="ChEBI" id="CHEBI:57783"/>
        <dbReference type="ChEBI" id="CHEBI:58349"/>
        <dbReference type="ChEBI" id="CHEBI:78442"/>
        <dbReference type="ChEBI" id="CHEBI:78520"/>
        <dbReference type="EC" id="1.2.1.70"/>
    </reaction>
</comment>
<evidence type="ECO:0000256" key="1">
    <source>
        <dbReference type="ARBA" id="ARBA00005059"/>
    </source>
</evidence>
<evidence type="ECO:0000256" key="10">
    <source>
        <dbReference type="PIRSR" id="PIRSR000445-2"/>
    </source>
</evidence>
<reference evidence="17" key="1">
    <citation type="journal article" date="2021" name="PeerJ">
        <title>Extensive microbial diversity within the chicken gut microbiome revealed by metagenomics and culture.</title>
        <authorList>
            <person name="Gilroy R."/>
            <person name="Ravi A."/>
            <person name="Getino M."/>
            <person name="Pursley I."/>
            <person name="Horton D.L."/>
            <person name="Alikhan N.F."/>
            <person name="Baker D."/>
            <person name="Gharbi K."/>
            <person name="Hall N."/>
            <person name="Watson M."/>
            <person name="Adriaenssens E.M."/>
            <person name="Foster-Nyarko E."/>
            <person name="Jarju S."/>
            <person name="Secka A."/>
            <person name="Antonio M."/>
            <person name="Oren A."/>
            <person name="Chaudhuri R.R."/>
            <person name="La Ragione R."/>
            <person name="Hildebrand F."/>
            <person name="Pallen M.J."/>
        </authorList>
    </citation>
    <scope>NUCLEOTIDE SEQUENCE</scope>
    <source>
        <strain evidence="17">CHK192-9172</strain>
    </source>
</reference>
<dbReference type="Pfam" id="PF05201">
    <property type="entry name" value="GlutR_N"/>
    <property type="match status" value="1"/>
</dbReference>
<evidence type="ECO:0000256" key="3">
    <source>
        <dbReference type="ARBA" id="ARBA00012970"/>
    </source>
</evidence>
<dbReference type="GO" id="GO:0019353">
    <property type="term" value="P:protoporphyrinogen IX biosynthetic process from glutamate"/>
    <property type="evidence" value="ECO:0007669"/>
    <property type="project" value="TreeGrafter"/>
</dbReference>
<evidence type="ECO:0000256" key="7">
    <source>
        <dbReference type="ARBA" id="ARBA00047464"/>
    </source>
</evidence>
<comment type="miscellaneous">
    <text evidence="8">During catalysis, the active site Cys acts as a nucleophile attacking the alpha-carbonyl group of tRNA-bound glutamate with the formation of a thioester intermediate between enzyme and glutamate, and the concomitant release of tRNA(Glu). The thioester intermediate is finally reduced by direct hydride transfer from NADPH, to form the product GSA.</text>
</comment>
<accession>A0A9D2IGG5</accession>
<feature type="binding site" evidence="8 10">
    <location>
        <begin position="122"/>
        <end position="124"/>
    </location>
    <ligand>
        <name>substrate</name>
    </ligand>
</feature>
<evidence type="ECO:0000256" key="12">
    <source>
        <dbReference type="PIRSR" id="PIRSR000445-4"/>
    </source>
</evidence>
<dbReference type="InterPro" id="IPR015896">
    <property type="entry name" value="4pyrrol_synth_GluRdtase_dimer"/>
</dbReference>
<feature type="active site" description="Nucleophile" evidence="8 9">
    <location>
        <position position="50"/>
    </location>
</feature>
<proteinExistence type="inferred from homology"/>
<comment type="subunit">
    <text evidence="8">Homodimer.</text>
</comment>
<dbReference type="PANTHER" id="PTHR43013">
    <property type="entry name" value="GLUTAMYL-TRNA REDUCTASE"/>
    <property type="match status" value="1"/>
</dbReference>
<evidence type="ECO:0000259" key="15">
    <source>
        <dbReference type="Pfam" id="PF01488"/>
    </source>
</evidence>
<dbReference type="Pfam" id="PF01488">
    <property type="entry name" value="Shikimate_DH"/>
    <property type="match status" value="1"/>
</dbReference>
<dbReference type="GO" id="GO:0008883">
    <property type="term" value="F:glutamyl-tRNA reductase activity"/>
    <property type="evidence" value="ECO:0007669"/>
    <property type="project" value="UniProtKB-UniRule"/>
</dbReference>
<dbReference type="NCBIfam" id="TIGR01035">
    <property type="entry name" value="hemA"/>
    <property type="match status" value="1"/>
</dbReference>
<dbReference type="AlphaFoldDB" id="A0A9D2IGG5"/>
<evidence type="ECO:0000259" key="16">
    <source>
        <dbReference type="Pfam" id="PF05201"/>
    </source>
</evidence>
<dbReference type="EMBL" id="DXCH01000167">
    <property type="protein sequence ID" value="HIZ07468.1"/>
    <property type="molecule type" value="Genomic_DNA"/>
</dbReference>
<dbReference type="SUPFAM" id="SSF69742">
    <property type="entry name" value="Glutamyl tRNA-reductase catalytic, N-terminal domain"/>
    <property type="match status" value="1"/>
</dbReference>
<feature type="domain" description="Tetrapyrrole biosynthesis glutamyl-tRNA reductase dimerisation" evidence="14">
    <location>
        <begin position="324"/>
        <end position="421"/>
    </location>
</feature>
<feature type="binding site" evidence="8 11">
    <location>
        <begin position="197"/>
        <end position="202"/>
    </location>
    <ligand>
        <name>NADP(+)</name>
        <dbReference type="ChEBI" id="CHEBI:58349"/>
    </ligand>
</feature>
<reference evidence="17" key="2">
    <citation type="submission" date="2021-04" db="EMBL/GenBank/DDBJ databases">
        <authorList>
            <person name="Gilroy R."/>
        </authorList>
    </citation>
    <scope>NUCLEOTIDE SEQUENCE</scope>
    <source>
        <strain evidence="17">CHK192-9172</strain>
    </source>
</reference>
<gene>
    <name evidence="8 17" type="primary">hemA</name>
    <name evidence="17" type="ORF">IAA08_05990</name>
</gene>
<evidence type="ECO:0000256" key="4">
    <source>
        <dbReference type="ARBA" id="ARBA00022857"/>
    </source>
</evidence>
<dbReference type="PIRSF" id="PIRSF000445">
    <property type="entry name" value="4pyrrol_synth_GluRdtase"/>
    <property type="match status" value="1"/>
</dbReference>
<sequence length="422" mass="47778">MGIRMIGIDHTTASVDTRALFSFTKKRSMEAMGEWKARFGISGCIIVSTCNRMEIWISTEEDEDMDLLEMLCDWKNAERIAAGEAPIEKGDCERYFVRRQDREAVSHLFWLTCGLKSQILAEDQIITQVGEALALSRENFTTDNVLEVLFRKAVTAAKKVKTEVVFSRANETAMDQAISMLKSRGFLFDRSTCMVIGNGEMGKLAAQSLQQTGADVTVTVRQYRSGMVQIPLGCSRINYGERLQLIPECDLVVSATASPNYTLTRELLARTHPERRKSPLICIDLAVPRDIEPEAGQLEQVKLYDIDDFKLDAMTDSVRASMAQAEVILGKEMDEFYVWLEGRDMIPRIQEVKESAVEDLYLRIHKVLGRLPLEQKEKEQLKETIDTAAGKVIMKLIFGLRDNLNKNEFMDCLEGLEEIYGE</sequence>
<dbReference type="GO" id="GO:0050661">
    <property type="term" value="F:NADP binding"/>
    <property type="evidence" value="ECO:0007669"/>
    <property type="project" value="InterPro"/>
</dbReference>
<dbReference type="InterPro" id="IPR036291">
    <property type="entry name" value="NAD(P)-bd_dom_sf"/>
</dbReference>
<comment type="pathway">
    <text evidence="1 8 13">Porphyrin-containing compound metabolism; protoporphyrin-IX biosynthesis; 5-aminolevulinate from L-glutamyl-tRNA(Glu): step 1/2.</text>
</comment>
<comment type="function">
    <text evidence="8">Catalyzes the NADPH-dependent reduction of glutamyl-tRNA(Glu) to glutamate 1-semialdehyde (GSA).</text>
</comment>
<dbReference type="InterPro" id="IPR006151">
    <property type="entry name" value="Shikm_DH/Glu-tRNA_Rdtase"/>
</dbReference>
<dbReference type="PANTHER" id="PTHR43013:SF1">
    <property type="entry name" value="GLUTAMYL-TRNA REDUCTASE"/>
    <property type="match status" value="1"/>
</dbReference>
<evidence type="ECO:0000256" key="13">
    <source>
        <dbReference type="RuleBase" id="RU000584"/>
    </source>
</evidence>
<dbReference type="EC" id="1.2.1.70" evidence="3 8"/>
<dbReference type="Proteomes" id="UP000824024">
    <property type="component" value="Unassembled WGS sequence"/>
</dbReference>
<feature type="domain" description="Quinate/shikimate 5-dehydrogenase/glutamyl-tRNA reductase" evidence="15">
    <location>
        <begin position="189"/>
        <end position="310"/>
    </location>
</feature>
<organism evidence="17 18">
    <name type="scientific">Candidatus Eubacterium avistercoris</name>
    <dbReference type="NCBI Taxonomy" id="2838567"/>
    <lineage>
        <taxon>Bacteria</taxon>
        <taxon>Bacillati</taxon>
        <taxon>Bacillota</taxon>
        <taxon>Clostridia</taxon>
        <taxon>Eubacteriales</taxon>
        <taxon>Eubacteriaceae</taxon>
        <taxon>Eubacterium</taxon>
    </lineage>
</organism>
<evidence type="ECO:0000313" key="18">
    <source>
        <dbReference type="Proteomes" id="UP000824024"/>
    </source>
</evidence>
<dbReference type="Gene3D" id="3.30.460.30">
    <property type="entry name" value="Glutamyl-tRNA reductase, N-terminal domain"/>
    <property type="match status" value="1"/>
</dbReference>
<comment type="similarity">
    <text evidence="2 8 13">Belongs to the glutamyl-tRNA reductase family.</text>
</comment>
<dbReference type="SUPFAM" id="SSF51735">
    <property type="entry name" value="NAD(P)-binding Rossmann-fold domains"/>
    <property type="match status" value="1"/>
</dbReference>
<feature type="site" description="Important for activity" evidence="8 12">
    <location>
        <position position="107"/>
    </location>
</feature>
<evidence type="ECO:0000259" key="14">
    <source>
        <dbReference type="Pfam" id="PF00745"/>
    </source>
</evidence>
<keyword evidence="6 8" id="KW-0627">Porphyrin biosynthesis</keyword>
<feature type="binding site" evidence="8 10">
    <location>
        <position position="117"/>
    </location>
    <ligand>
        <name>substrate</name>
    </ligand>
</feature>
<keyword evidence="4 8" id="KW-0521">NADP</keyword>
<dbReference type="HAMAP" id="MF_00087">
    <property type="entry name" value="Glu_tRNA_reductase"/>
    <property type="match status" value="1"/>
</dbReference>
<dbReference type="InterPro" id="IPR036453">
    <property type="entry name" value="GluRdtase_dimer_dom_sf"/>
</dbReference>
<dbReference type="SUPFAM" id="SSF69075">
    <property type="entry name" value="Glutamyl tRNA-reductase dimerization domain"/>
    <property type="match status" value="1"/>
</dbReference>
<evidence type="ECO:0000256" key="11">
    <source>
        <dbReference type="PIRSR" id="PIRSR000445-3"/>
    </source>
</evidence>
<evidence type="ECO:0000256" key="9">
    <source>
        <dbReference type="PIRSR" id="PIRSR000445-1"/>
    </source>
</evidence>
<protein>
    <recommendedName>
        <fullName evidence="3 8">Glutamyl-tRNA reductase</fullName>
        <shortName evidence="8">GluTR</shortName>
        <ecNumber evidence="3 8">1.2.1.70</ecNumber>
    </recommendedName>
</protein>
<evidence type="ECO:0000313" key="17">
    <source>
        <dbReference type="EMBL" id="HIZ07468.1"/>
    </source>
</evidence>
<dbReference type="InterPro" id="IPR000343">
    <property type="entry name" value="4pyrrol_synth_GluRdtase"/>
</dbReference>
<feature type="domain" description="Glutamyl-tRNA reductase N-terminal" evidence="16">
    <location>
        <begin position="6"/>
        <end position="163"/>
    </location>
</feature>
<dbReference type="InterPro" id="IPR036343">
    <property type="entry name" value="GluRdtase_N_sf"/>
</dbReference>
<dbReference type="Pfam" id="PF00745">
    <property type="entry name" value="GlutR_dimer"/>
    <property type="match status" value="1"/>
</dbReference>
<feature type="binding site" evidence="8 10">
    <location>
        <position position="128"/>
    </location>
    <ligand>
        <name>substrate</name>
    </ligand>
</feature>
<evidence type="ECO:0000256" key="8">
    <source>
        <dbReference type="HAMAP-Rule" id="MF_00087"/>
    </source>
</evidence>
<dbReference type="InterPro" id="IPR015895">
    <property type="entry name" value="4pyrrol_synth_GluRdtase_N"/>
</dbReference>
<evidence type="ECO:0000256" key="5">
    <source>
        <dbReference type="ARBA" id="ARBA00023002"/>
    </source>
</evidence>
<evidence type="ECO:0000256" key="2">
    <source>
        <dbReference type="ARBA" id="ARBA00005916"/>
    </source>
</evidence>
<name>A0A9D2IGG5_9FIRM</name>
<keyword evidence="5 8" id="KW-0560">Oxidoreductase</keyword>